<dbReference type="MGI" id="MGI:1918627">
    <property type="gene designation" value="Ppp1r18os"/>
</dbReference>
<protein>
    <submittedName>
        <fullName evidence="2">Uncharacterized protein</fullName>
    </submittedName>
</protein>
<reference evidence="2" key="4">
    <citation type="journal article" date="2001" name="Nature">
        <title>Functional annotation of a full-length mouse cDNA collection.</title>
        <authorList>
            <consortium name="The RIKEN Genome Exploration Research Group Phase II Team and the FANTOM Consortium"/>
        </authorList>
    </citation>
    <scope>NUCLEOTIDE SEQUENCE</scope>
    <source>
        <strain evidence="2">C57BL/6J</strain>
        <tissue evidence="2">Embryonic body between diaphragm region and neck</tissue>
    </source>
</reference>
<gene>
    <name evidence="3" type="primary">Ppp1r18os</name>
    <name evidence="3" type="synonym">5530401N12Rik</name>
</gene>
<reference evidence="2" key="5">
    <citation type="submission" date="2001-07" db="EMBL/GenBank/DDBJ databases">
        <authorList>
            <person name="Adachi J."/>
            <person name="Aizawa K."/>
            <person name="Akimura T."/>
            <person name="Arakawa T."/>
            <person name="Bono H."/>
            <person name="Carninci P."/>
            <person name="Fukuda S."/>
            <person name="Furuno M."/>
            <person name="Hanagaki T."/>
            <person name="Hara A."/>
            <person name="Hashizume W."/>
            <person name="Hayashida K."/>
            <person name="Hayatsu N."/>
            <person name="Hiramoto K."/>
            <person name="Hiraoka T."/>
            <person name="Hirozane T."/>
            <person name="Hori F."/>
            <person name="Imotani K."/>
            <person name="Ishii Y."/>
            <person name="Itoh M."/>
            <person name="Kagawa I."/>
            <person name="Kasukawa T."/>
            <person name="Katoh H."/>
            <person name="Kawai J."/>
            <person name="Kojima Y."/>
            <person name="Kondo S."/>
            <person name="Konno H."/>
            <person name="Kouda M."/>
            <person name="Koya S."/>
            <person name="Kurihara C."/>
            <person name="Matsuyama T."/>
            <person name="Miyazaki A."/>
            <person name="Murata M."/>
            <person name="Nakamura M."/>
            <person name="Nishi K."/>
            <person name="Nomura K."/>
            <person name="Numazaki R."/>
            <person name="Ohno M."/>
            <person name="Ohsato N."/>
            <person name="Okazaki Y."/>
            <person name="Saito R."/>
            <person name="Saitoh H."/>
            <person name="Sakai C."/>
            <person name="Sakai K."/>
            <person name="Sakazume N."/>
            <person name="Sano H."/>
            <person name="Sasaki D."/>
            <person name="Shibata K."/>
            <person name="Shinagawa A."/>
            <person name="Shiraki T."/>
            <person name="Sogabe Y."/>
            <person name="Tagami M."/>
            <person name="Tagawa A."/>
            <person name="Takahashi F."/>
            <person name="Takaku-Akahira S."/>
            <person name="Takeda Y."/>
            <person name="Tanaka T."/>
            <person name="Tomaru A."/>
            <person name="Toya T."/>
            <person name="Yasunishi A."/>
            <person name="Muramatsu M."/>
            <person name="Hayashizaki Y."/>
        </authorList>
    </citation>
    <scope>NUCLEOTIDE SEQUENCE</scope>
    <source>
        <strain evidence="2">C57BL/6J</strain>
        <tissue evidence="2">Embryonic body between diaphragm region and neck</tissue>
    </source>
</reference>
<evidence type="ECO:0000313" key="3">
    <source>
        <dbReference type="MGI" id="MGI:1918627"/>
    </source>
</evidence>
<dbReference type="AlphaFoldDB" id="Q8BS76"/>
<accession>Q8BS76</accession>
<dbReference type="EMBL" id="AK035015">
    <property type="protein sequence ID" value="BAC28912.1"/>
    <property type="molecule type" value="mRNA"/>
</dbReference>
<reference evidence="2" key="6">
    <citation type="journal article" date="2002" name="Nature">
        <title>Analysis of the mouse transcriptome based on functional annotation of 60,770 full-length cDNAs.</title>
        <authorList>
            <consortium name="The FANTOM Consortium and the RIKEN Genome Exploration Research Group Phase I and II Team"/>
        </authorList>
    </citation>
    <scope>NUCLEOTIDE SEQUENCE</scope>
    <source>
        <strain evidence="2">C57BL/6J</strain>
        <tissue evidence="2">Embryonic body between diaphragm region and neck</tissue>
    </source>
</reference>
<feature type="compositionally biased region" description="Polar residues" evidence="1">
    <location>
        <begin position="1"/>
        <end position="10"/>
    </location>
</feature>
<reference evidence="2" key="2">
    <citation type="journal article" date="2000" name="Genome Res.">
        <title>Normalization and subtraction of cap-trapper-selected cDNAs to prepare full-length cDNA libraries for rapid discovery of new genes.</title>
        <authorList>
            <person name="Carninci P."/>
            <person name="Shibata Y."/>
            <person name="Hayatsu N."/>
            <person name="Sugahara Y."/>
            <person name="Shibata K."/>
            <person name="Itoh M."/>
            <person name="Konno H."/>
            <person name="Okazaki Y."/>
            <person name="Muramatsu M."/>
            <person name="Hayashizaki Y."/>
        </authorList>
    </citation>
    <scope>NUCLEOTIDE SEQUENCE</scope>
    <source>
        <strain evidence="2">C57BL/6J</strain>
        <tissue evidence="2">Embryonic body between diaphragm region and neck</tissue>
    </source>
</reference>
<feature type="compositionally biased region" description="Low complexity" evidence="1">
    <location>
        <begin position="54"/>
        <end position="68"/>
    </location>
</feature>
<reference evidence="2" key="7">
    <citation type="journal article" date="2005" name="Science">
        <title>The Transcriptional Landscape of the Mammalian Genome.</title>
        <authorList>
            <consortium name="The FANTOM Consortium"/>
            <consortium name="Riken Genome Exploration Research Group and Genome Science Group (Genome Network Project Core Group)"/>
        </authorList>
    </citation>
    <scope>NUCLEOTIDE SEQUENCE</scope>
    <source>
        <strain evidence="2">C57BL/6J</strain>
        <tissue evidence="2">Embryonic body between diaphragm region and neck</tissue>
    </source>
</reference>
<evidence type="ECO:0000256" key="1">
    <source>
        <dbReference type="SAM" id="MobiDB-lite"/>
    </source>
</evidence>
<reference evidence="2" key="3">
    <citation type="journal article" date="2000" name="Genome Res.">
        <title>RIKEN integrated sequence analysis (RISA) system--384-format sequencing pipeline with 384 multicapillary sequencer.</title>
        <authorList>
            <person name="Shibata K."/>
            <person name="Itoh M."/>
            <person name="Aizawa K."/>
            <person name="Nagaoka S."/>
            <person name="Sasaki N."/>
            <person name="Carninci P."/>
            <person name="Konno H."/>
            <person name="Akiyama J."/>
            <person name="Nishi K."/>
            <person name="Kitsunai T."/>
            <person name="Tashiro H."/>
            <person name="Itoh M."/>
            <person name="Sumi N."/>
            <person name="Ishii Y."/>
            <person name="Nakamura S."/>
            <person name="Hazama M."/>
            <person name="Nishine T."/>
            <person name="Harada A."/>
            <person name="Yamamoto R."/>
            <person name="Matsumoto H."/>
            <person name="Sakaguchi S."/>
            <person name="Ikegami T."/>
            <person name="Kashiwagi K."/>
            <person name="Fujiwake S."/>
            <person name="Inoue K."/>
            <person name="Togawa Y."/>
            <person name="Izawa M."/>
            <person name="Ohara E."/>
            <person name="Watahiki M."/>
            <person name="Yoneda Y."/>
            <person name="Ishikawa T."/>
            <person name="Ozawa K."/>
            <person name="Tanaka T."/>
            <person name="Matsuura S."/>
            <person name="Kawai J."/>
            <person name="Okazaki Y."/>
            <person name="Muramatsu M."/>
            <person name="Inoue Y."/>
            <person name="Kira A."/>
            <person name="Hayashizaki Y."/>
        </authorList>
    </citation>
    <scope>NUCLEOTIDE SEQUENCE</scope>
    <source>
        <strain evidence="2">C57BL/6J</strain>
        <tissue evidence="2">Embryonic body between diaphragm region and neck</tissue>
    </source>
</reference>
<reference evidence="2" key="1">
    <citation type="journal article" date="1999" name="Methods Enzymol.">
        <title>High-efficiency full-length cDNA cloning.</title>
        <authorList>
            <person name="Carninci P."/>
            <person name="Hayashizaki Y."/>
        </authorList>
    </citation>
    <scope>NUCLEOTIDE SEQUENCE</scope>
    <source>
        <strain evidence="2">C57BL/6J</strain>
        <tissue evidence="2">Embryonic body between diaphragm region and neck</tissue>
    </source>
</reference>
<organism evidence="2">
    <name type="scientific">Mus musculus</name>
    <name type="common">Mouse</name>
    <dbReference type="NCBI Taxonomy" id="10090"/>
    <lineage>
        <taxon>Eukaryota</taxon>
        <taxon>Metazoa</taxon>
        <taxon>Chordata</taxon>
        <taxon>Craniata</taxon>
        <taxon>Vertebrata</taxon>
        <taxon>Euteleostomi</taxon>
        <taxon>Mammalia</taxon>
        <taxon>Eutheria</taxon>
        <taxon>Euarchontoglires</taxon>
        <taxon>Glires</taxon>
        <taxon>Rodentia</taxon>
        <taxon>Myomorpha</taxon>
        <taxon>Muroidea</taxon>
        <taxon>Muridae</taxon>
        <taxon>Murinae</taxon>
        <taxon>Mus</taxon>
        <taxon>Mus</taxon>
    </lineage>
</organism>
<sequence>ARCFGSSSPLQLALDPCGSPGPPDSGIPPSSGLREVKRTNSTPVPKARMKEARAAGTSSSAGAMASSAEPEEKAGSGFPRLLALPRSRLLGGAGGKAGTASGASQRGVGIPGVVRAAGLRLPLWVESQRCQCSRGK</sequence>
<reference evidence="2" key="8">
    <citation type="journal article" date="2005" name="Science">
        <title>Antisense Transcription in the Mammalian Transcriptome.</title>
        <authorList>
            <consortium name="RIKEN Genome Exploration Research Group and Genome Science Group (Genome Network Project Core Group) and the FANTOM Consortium"/>
        </authorList>
    </citation>
    <scope>NUCLEOTIDE SEQUENCE</scope>
    <source>
        <strain evidence="2">C57BL/6J</strain>
        <tissue evidence="2">Embryonic body between diaphragm region and neck</tissue>
    </source>
</reference>
<feature type="non-terminal residue" evidence="2">
    <location>
        <position position="1"/>
    </location>
</feature>
<proteinExistence type="evidence at transcript level"/>
<feature type="region of interest" description="Disordered" evidence="1">
    <location>
        <begin position="1"/>
        <end position="78"/>
    </location>
</feature>
<dbReference type="AGR" id="MGI:1918627"/>
<evidence type="ECO:0000313" key="2">
    <source>
        <dbReference type="EMBL" id="BAC28912.1"/>
    </source>
</evidence>
<name>Q8BS76_MOUSE</name>